<dbReference type="GO" id="GO:0016042">
    <property type="term" value="P:lipid catabolic process"/>
    <property type="evidence" value="ECO:0007669"/>
    <property type="project" value="UniProtKB-UniRule"/>
</dbReference>
<dbReference type="PANTHER" id="PTHR31828:SF1">
    <property type="entry name" value="PHOSPHOLIPASE A1-IIGAMMA"/>
    <property type="match status" value="1"/>
</dbReference>
<proteinExistence type="inferred from homology"/>
<evidence type="ECO:0000313" key="3">
    <source>
        <dbReference type="EMBL" id="EEC71192.1"/>
    </source>
</evidence>
<organism evidence="3 4">
    <name type="scientific">Oryza sativa subsp. indica</name>
    <name type="common">Rice</name>
    <dbReference type="NCBI Taxonomy" id="39946"/>
    <lineage>
        <taxon>Eukaryota</taxon>
        <taxon>Viridiplantae</taxon>
        <taxon>Streptophyta</taxon>
        <taxon>Embryophyta</taxon>
        <taxon>Tracheophyta</taxon>
        <taxon>Spermatophyta</taxon>
        <taxon>Magnoliopsida</taxon>
        <taxon>Liliopsida</taxon>
        <taxon>Poales</taxon>
        <taxon>Poaceae</taxon>
        <taxon>BOP clade</taxon>
        <taxon>Oryzoideae</taxon>
        <taxon>Oryzeae</taxon>
        <taxon>Oryzinae</taxon>
        <taxon>Oryza</taxon>
        <taxon>Oryza sativa</taxon>
    </lineage>
</organism>
<comment type="function">
    <text evidence="2">Acylhydrolase that catalyzes the hydrolysis of phospholipids at the sn-1 position.</text>
</comment>
<dbReference type="EC" id="3.1.1.-" evidence="2"/>
<dbReference type="Gramene" id="BGIOSGA001109-TA">
    <property type="protein sequence ID" value="BGIOSGA001109-PA"/>
    <property type="gene ID" value="BGIOSGA001109"/>
</dbReference>
<evidence type="ECO:0000256" key="1">
    <source>
        <dbReference type="ARBA" id="ARBA00022801"/>
    </source>
</evidence>
<comment type="similarity">
    <text evidence="2">Belongs to the AB hydrolase superfamily. Lipase family.</text>
</comment>
<dbReference type="Gene3D" id="3.40.50.1820">
    <property type="entry name" value="alpha/beta hydrolase"/>
    <property type="match status" value="2"/>
</dbReference>
<protein>
    <recommendedName>
        <fullName evidence="2">Phospholipase A1</fullName>
        <ecNumber evidence="2">3.1.1.-</ecNumber>
    </recommendedName>
</protein>
<evidence type="ECO:0000313" key="4">
    <source>
        <dbReference type="Proteomes" id="UP000007015"/>
    </source>
</evidence>
<name>B8A6T9_ORYSI</name>
<dbReference type="InterPro" id="IPR033556">
    <property type="entry name" value="PLA"/>
</dbReference>
<dbReference type="STRING" id="39946.B8A6T9"/>
<accession>B8A6T9</accession>
<evidence type="ECO:0000256" key="2">
    <source>
        <dbReference type="RuleBase" id="RU367093"/>
    </source>
</evidence>
<dbReference type="InterPro" id="IPR029058">
    <property type="entry name" value="AB_hydrolase_fold"/>
</dbReference>
<keyword evidence="2" id="KW-0442">Lipid degradation</keyword>
<dbReference type="AlphaFoldDB" id="B8A6T9"/>
<keyword evidence="1 2" id="KW-0378">Hydrolase</keyword>
<dbReference type="PANTHER" id="PTHR31828">
    <property type="entry name" value="PHOSPHOLIPASE A1-IIGAMMA"/>
    <property type="match status" value="1"/>
</dbReference>
<keyword evidence="2" id="KW-0443">Lipid metabolism</keyword>
<dbReference type="GO" id="GO:0008970">
    <property type="term" value="F:phospholipase A1 activity"/>
    <property type="evidence" value="ECO:0007669"/>
    <property type="project" value="UniProtKB-UniRule"/>
</dbReference>
<dbReference type="Proteomes" id="UP000007015">
    <property type="component" value="Chromosome 1"/>
</dbReference>
<reference evidence="3 4" key="1">
    <citation type="journal article" date="2005" name="PLoS Biol.">
        <title>The genomes of Oryza sativa: a history of duplications.</title>
        <authorList>
            <person name="Yu J."/>
            <person name="Wang J."/>
            <person name="Lin W."/>
            <person name="Li S."/>
            <person name="Li H."/>
            <person name="Zhou J."/>
            <person name="Ni P."/>
            <person name="Dong W."/>
            <person name="Hu S."/>
            <person name="Zeng C."/>
            <person name="Zhang J."/>
            <person name="Zhang Y."/>
            <person name="Li R."/>
            <person name="Xu Z."/>
            <person name="Li S."/>
            <person name="Li X."/>
            <person name="Zheng H."/>
            <person name="Cong L."/>
            <person name="Lin L."/>
            <person name="Yin J."/>
            <person name="Geng J."/>
            <person name="Li G."/>
            <person name="Shi J."/>
            <person name="Liu J."/>
            <person name="Lv H."/>
            <person name="Li J."/>
            <person name="Wang J."/>
            <person name="Deng Y."/>
            <person name="Ran L."/>
            <person name="Shi X."/>
            <person name="Wang X."/>
            <person name="Wu Q."/>
            <person name="Li C."/>
            <person name="Ren X."/>
            <person name="Wang J."/>
            <person name="Wang X."/>
            <person name="Li D."/>
            <person name="Liu D."/>
            <person name="Zhang X."/>
            <person name="Ji Z."/>
            <person name="Zhao W."/>
            <person name="Sun Y."/>
            <person name="Zhang Z."/>
            <person name="Bao J."/>
            <person name="Han Y."/>
            <person name="Dong L."/>
            <person name="Ji J."/>
            <person name="Chen P."/>
            <person name="Wu S."/>
            <person name="Liu J."/>
            <person name="Xiao Y."/>
            <person name="Bu D."/>
            <person name="Tan J."/>
            <person name="Yang L."/>
            <person name="Ye C."/>
            <person name="Zhang J."/>
            <person name="Xu J."/>
            <person name="Zhou Y."/>
            <person name="Yu Y."/>
            <person name="Zhang B."/>
            <person name="Zhuang S."/>
            <person name="Wei H."/>
            <person name="Liu B."/>
            <person name="Lei M."/>
            <person name="Yu H."/>
            <person name="Li Y."/>
            <person name="Xu H."/>
            <person name="Wei S."/>
            <person name="He X."/>
            <person name="Fang L."/>
            <person name="Zhang Z."/>
            <person name="Zhang Y."/>
            <person name="Huang X."/>
            <person name="Su Z."/>
            <person name="Tong W."/>
            <person name="Li J."/>
            <person name="Tong Z."/>
            <person name="Li S."/>
            <person name="Ye J."/>
            <person name="Wang L."/>
            <person name="Fang L."/>
            <person name="Lei T."/>
            <person name="Chen C."/>
            <person name="Chen H."/>
            <person name="Xu Z."/>
            <person name="Li H."/>
            <person name="Huang H."/>
            <person name="Zhang F."/>
            <person name="Xu H."/>
            <person name="Li N."/>
            <person name="Zhao C."/>
            <person name="Li S."/>
            <person name="Dong L."/>
            <person name="Huang Y."/>
            <person name="Li L."/>
            <person name="Xi Y."/>
            <person name="Qi Q."/>
            <person name="Li W."/>
            <person name="Zhang B."/>
            <person name="Hu W."/>
            <person name="Zhang Y."/>
            <person name="Tian X."/>
            <person name="Jiao Y."/>
            <person name="Liang X."/>
            <person name="Jin J."/>
            <person name="Gao L."/>
            <person name="Zheng W."/>
            <person name="Hao B."/>
            <person name="Liu S."/>
            <person name="Wang W."/>
            <person name="Yuan L."/>
            <person name="Cao M."/>
            <person name="McDermott J."/>
            <person name="Samudrala R."/>
            <person name="Wang J."/>
            <person name="Wong G.K."/>
            <person name="Yang H."/>
        </authorList>
    </citation>
    <scope>NUCLEOTIDE SEQUENCE [LARGE SCALE GENOMIC DNA]</scope>
    <source>
        <strain evidence="4">cv. 93-11</strain>
    </source>
</reference>
<gene>
    <name evidence="3" type="ORF">OsI_03092</name>
</gene>
<keyword evidence="4" id="KW-1185">Reference proteome</keyword>
<sequence length="139" mass="15839">MSTTAPRAVAERWRELHGEDHWKGLLDPLDADLRRSVIGYGELAQATNDAFIREAWSPHAGACRYSRDRFLEKAQGKRGGFKLEVDRDVALVNKNVDALKEEYHVPPSWSVQRDKGMVRGADGHWKLMDYEGEESSQDK</sequence>
<dbReference type="HOGENOM" id="CLU_1848242_0_0_1"/>
<dbReference type="EMBL" id="CM000126">
    <property type="protein sequence ID" value="EEC71192.1"/>
    <property type="molecule type" value="Genomic_DNA"/>
</dbReference>